<name>A0A1S2Z916_CICAR</name>
<reference evidence="3" key="1">
    <citation type="submission" date="2025-08" db="UniProtKB">
        <authorList>
            <consortium name="RefSeq"/>
        </authorList>
    </citation>
    <scope>IDENTIFICATION</scope>
    <source>
        <tissue evidence="3">Etiolated seedlings</tissue>
    </source>
</reference>
<dbReference type="NCBIfam" id="TIGR01640">
    <property type="entry name" value="F_box_assoc_1"/>
    <property type="match status" value="1"/>
</dbReference>
<keyword evidence="2" id="KW-1185">Reference proteome</keyword>
<dbReference type="PANTHER" id="PTHR31672:SF13">
    <property type="entry name" value="F-BOX PROTEIN CPR30-LIKE"/>
    <property type="match status" value="1"/>
</dbReference>
<dbReference type="SUPFAM" id="SSF81383">
    <property type="entry name" value="F-box domain"/>
    <property type="match status" value="1"/>
</dbReference>
<dbReference type="InterPro" id="IPR017451">
    <property type="entry name" value="F-box-assoc_interact_dom"/>
</dbReference>
<dbReference type="KEGG" id="cam:101493519"/>
<dbReference type="RefSeq" id="XP_004517219.1">
    <property type="nucleotide sequence ID" value="XM_004517162.2"/>
</dbReference>
<evidence type="ECO:0000259" key="1">
    <source>
        <dbReference type="SMART" id="SM00256"/>
    </source>
</evidence>
<dbReference type="PANTHER" id="PTHR31672">
    <property type="entry name" value="BNACNNG10540D PROTEIN"/>
    <property type="match status" value="1"/>
</dbReference>
<dbReference type="InterPro" id="IPR001810">
    <property type="entry name" value="F-box_dom"/>
</dbReference>
<dbReference type="Pfam" id="PF08268">
    <property type="entry name" value="FBA_3"/>
    <property type="match status" value="1"/>
</dbReference>
<evidence type="ECO:0000313" key="3">
    <source>
        <dbReference type="RefSeq" id="XP_004517219.1"/>
    </source>
</evidence>
<dbReference type="InterPro" id="IPR036047">
    <property type="entry name" value="F-box-like_dom_sf"/>
</dbReference>
<accession>A0A1S2Z916</accession>
<dbReference type="SMART" id="SM00256">
    <property type="entry name" value="FBOX"/>
    <property type="match status" value="1"/>
</dbReference>
<dbReference type="STRING" id="3827.A0A1S2Z916"/>
<dbReference type="OrthoDB" id="591557at2759"/>
<dbReference type="Gene3D" id="1.20.1280.50">
    <property type="match status" value="1"/>
</dbReference>
<dbReference type="GeneID" id="101493519"/>
<dbReference type="InterPro" id="IPR013187">
    <property type="entry name" value="F-box-assoc_dom_typ3"/>
</dbReference>
<dbReference type="Proteomes" id="UP000087171">
    <property type="component" value="Unplaced"/>
</dbReference>
<dbReference type="InterPro" id="IPR050796">
    <property type="entry name" value="SCF_F-box_component"/>
</dbReference>
<protein>
    <submittedName>
        <fullName evidence="3">F-box/kelch-repeat protein At3g06240-like</fullName>
    </submittedName>
</protein>
<organism evidence="2 3">
    <name type="scientific">Cicer arietinum</name>
    <name type="common">Chickpea</name>
    <name type="synonym">Garbanzo</name>
    <dbReference type="NCBI Taxonomy" id="3827"/>
    <lineage>
        <taxon>Eukaryota</taxon>
        <taxon>Viridiplantae</taxon>
        <taxon>Streptophyta</taxon>
        <taxon>Embryophyta</taxon>
        <taxon>Tracheophyta</taxon>
        <taxon>Spermatophyta</taxon>
        <taxon>Magnoliopsida</taxon>
        <taxon>eudicotyledons</taxon>
        <taxon>Gunneridae</taxon>
        <taxon>Pentapetalae</taxon>
        <taxon>rosids</taxon>
        <taxon>fabids</taxon>
        <taxon>Fabales</taxon>
        <taxon>Fabaceae</taxon>
        <taxon>Papilionoideae</taxon>
        <taxon>50 kb inversion clade</taxon>
        <taxon>NPAAA clade</taxon>
        <taxon>Hologalegina</taxon>
        <taxon>IRL clade</taxon>
        <taxon>Cicereae</taxon>
        <taxon>Cicer</taxon>
    </lineage>
</organism>
<evidence type="ECO:0000313" key="2">
    <source>
        <dbReference type="Proteomes" id="UP000087171"/>
    </source>
</evidence>
<gene>
    <name evidence="3" type="primary">LOC101493519</name>
</gene>
<dbReference type="AlphaFoldDB" id="A0A1S2Z916"/>
<sequence>MNLPSSPSPAHIPNHLSIEVLSFLPVKSLMRMSCLSKFFNSLFTDPLFIKLHLHRSARKPHLALVTFNIETVVPFPVPQLLSNPPITLTDDPCYLTADRVFIPEDFIIRQVVGSCNGLICLLSTATEYRYLWLRFWNPSTRTISKQLGSIRFSHHVLYRLRPYKFSFGYDNSTASYKVVSLIARTCSIIGVQIFSLGDNVWRDISNFPGYPLQLLNHRHKVNGGVYLSGTINWLSASYYPVKSVDQYMIVSLDLGTETYKQMQLPSGFDEIPRVDPTIGVLMDCLCFSYDFKQTHFVIWWMKEFGVEESWTQFLRVSYENLQIDYNFGVQRLYLVPLHLSENGDTLILASDLEDQTILYNIRENSVKRTRITNRMCWYSTKDYVDSLVSPS</sequence>
<feature type="domain" description="F-box" evidence="1">
    <location>
        <begin position="12"/>
        <end position="51"/>
    </location>
</feature>
<dbReference type="PaxDb" id="3827-XP_004517219.1"/>
<proteinExistence type="predicted"/>
<dbReference type="Pfam" id="PF00646">
    <property type="entry name" value="F-box"/>
    <property type="match status" value="1"/>
</dbReference>